<feature type="non-terminal residue" evidence="2">
    <location>
        <position position="1"/>
    </location>
</feature>
<evidence type="ECO:0000313" key="2">
    <source>
        <dbReference type="EMBL" id="KOO22204.1"/>
    </source>
</evidence>
<accession>A0A0M0J6G0</accession>
<name>A0A0M0J6G0_9EUKA</name>
<evidence type="ECO:0000256" key="1">
    <source>
        <dbReference type="SAM" id="MobiDB-lite"/>
    </source>
</evidence>
<feature type="region of interest" description="Disordered" evidence="1">
    <location>
        <begin position="1"/>
        <end position="27"/>
    </location>
</feature>
<dbReference type="EMBL" id="JWZX01003301">
    <property type="protein sequence ID" value="KOO22204.1"/>
    <property type="molecule type" value="Genomic_DNA"/>
</dbReference>
<dbReference type="PROSITE" id="PS50096">
    <property type="entry name" value="IQ"/>
    <property type="match status" value="1"/>
</dbReference>
<comment type="caution">
    <text evidence="2">The sequence shown here is derived from an EMBL/GenBank/DDBJ whole genome shotgun (WGS) entry which is preliminary data.</text>
</comment>
<dbReference type="SUPFAM" id="SSF50729">
    <property type="entry name" value="PH domain-like"/>
    <property type="match status" value="1"/>
</dbReference>
<proteinExistence type="predicted"/>
<reference evidence="3" key="1">
    <citation type="journal article" date="2015" name="PLoS Genet.">
        <title>Genome Sequence and Transcriptome Analyses of Chrysochromulina tobin: Metabolic Tools for Enhanced Algal Fitness in the Prominent Order Prymnesiales (Haptophyceae).</title>
        <authorList>
            <person name="Hovde B.T."/>
            <person name="Deodato C.R."/>
            <person name="Hunsperger H.M."/>
            <person name="Ryken S.A."/>
            <person name="Yost W."/>
            <person name="Jha R.K."/>
            <person name="Patterson J."/>
            <person name="Monnat R.J. Jr."/>
            <person name="Barlow S.B."/>
            <person name="Starkenburg S.R."/>
            <person name="Cattolico R.A."/>
        </authorList>
    </citation>
    <scope>NUCLEOTIDE SEQUENCE</scope>
    <source>
        <strain evidence="3">CCMP291</strain>
    </source>
</reference>
<dbReference type="AlphaFoldDB" id="A0A0M0J6G0"/>
<organism evidence="2 3">
    <name type="scientific">Chrysochromulina tobinii</name>
    <dbReference type="NCBI Taxonomy" id="1460289"/>
    <lineage>
        <taxon>Eukaryota</taxon>
        <taxon>Haptista</taxon>
        <taxon>Haptophyta</taxon>
        <taxon>Prymnesiophyceae</taxon>
        <taxon>Prymnesiales</taxon>
        <taxon>Chrysochromulinaceae</taxon>
        <taxon>Chrysochromulina</taxon>
    </lineage>
</organism>
<protein>
    <recommendedName>
        <fullName evidence="4">PH domain-containing protein</fullName>
    </recommendedName>
</protein>
<keyword evidence="3" id="KW-1185">Reference proteome</keyword>
<dbReference type="Proteomes" id="UP000037460">
    <property type="component" value="Unassembled WGS sequence"/>
</dbReference>
<evidence type="ECO:0000313" key="3">
    <source>
        <dbReference type="Proteomes" id="UP000037460"/>
    </source>
</evidence>
<evidence type="ECO:0008006" key="4">
    <source>
        <dbReference type="Google" id="ProtNLM"/>
    </source>
</evidence>
<feature type="compositionally biased region" description="Basic residues" evidence="1">
    <location>
        <begin position="7"/>
        <end position="27"/>
    </location>
</feature>
<sequence length="208" mass="24364">PPLARSARTHRRVPPPRRSSWRSRRCVRRHRRRIAPSRHMLQSRNLVERATQVPEARVRAATMLQRMVRGRAARRIHLLLRLAARVQDTYRREQPAYENETSINAGGVARRLEGTLLKLSGIVYQQRNVYVSQLHFRYSSRQSDVYKAVDLADRCELLILSNDRFEFALSLRGGAKEIKFRAQSRESFDRWTSGLARYLSMAQAYYTL</sequence>
<gene>
    <name evidence="2" type="ORF">Ctob_002310</name>
</gene>